<feature type="domain" description="YcaO" evidence="1">
    <location>
        <begin position="62"/>
        <end position="430"/>
    </location>
</feature>
<evidence type="ECO:0000313" key="2">
    <source>
        <dbReference type="EMBL" id="MBX0302703.1"/>
    </source>
</evidence>
<accession>A0A8J7YG18</accession>
<dbReference type="InterPro" id="IPR003776">
    <property type="entry name" value="YcaO-like_dom"/>
</dbReference>
<dbReference type="AlphaFoldDB" id="A0A8J7YG18"/>
<dbReference type="Gene3D" id="3.30.160.660">
    <property type="match status" value="1"/>
</dbReference>
<dbReference type="EMBL" id="RKLQ01000001">
    <property type="protein sequence ID" value="MBX0302703.1"/>
    <property type="molecule type" value="Genomic_DNA"/>
</dbReference>
<gene>
    <name evidence="2" type="ORF">EGD98_03345</name>
</gene>
<keyword evidence="3" id="KW-1185">Reference proteome</keyword>
<dbReference type="PROSITE" id="PS51664">
    <property type="entry name" value="YCAO"/>
    <property type="match status" value="1"/>
</dbReference>
<dbReference type="NCBIfam" id="TIGR03604">
    <property type="entry name" value="TOMM_cyclo_SagD"/>
    <property type="match status" value="1"/>
</dbReference>
<dbReference type="PANTHER" id="PTHR37809:SF1">
    <property type="entry name" value="RIBOSOMAL PROTEIN S12 METHYLTHIOTRANSFERASE ACCESSORY FACTOR YCAO"/>
    <property type="match status" value="1"/>
</dbReference>
<dbReference type="Gene3D" id="3.30.1330.230">
    <property type="match status" value="1"/>
</dbReference>
<dbReference type="PANTHER" id="PTHR37809">
    <property type="entry name" value="RIBOSOMAL PROTEIN S12 METHYLTHIOTRANSFERASE ACCESSORY FACTOR YCAO"/>
    <property type="match status" value="1"/>
</dbReference>
<comment type="caution">
    <text evidence="2">The sequence shown here is derived from an EMBL/GenBank/DDBJ whole genome shotgun (WGS) entry which is preliminary data.</text>
</comment>
<evidence type="ECO:0000313" key="3">
    <source>
        <dbReference type="Proteomes" id="UP000783863"/>
    </source>
</evidence>
<protein>
    <submittedName>
        <fullName evidence="2">YcaO-like family protein</fullName>
    </submittedName>
</protein>
<evidence type="ECO:0000259" key="1">
    <source>
        <dbReference type="PROSITE" id="PS51664"/>
    </source>
</evidence>
<dbReference type="NCBIfam" id="TIGR00702">
    <property type="entry name" value="YcaO-type kinase domain"/>
    <property type="match status" value="1"/>
</dbReference>
<dbReference type="RefSeq" id="WP_220586937.1">
    <property type="nucleotide sequence ID" value="NZ_RKLQ01000001.1"/>
</dbReference>
<reference evidence="2" key="1">
    <citation type="submission" date="2021-06" db="EMBL/GenBank/DDBJ databases">
        <title>Halomicroarcula sp. F24A a new haloarchaeum isolated from saline soil.</title>
        <authorList>
            <person name="Duran-Viseras A."/>
            <person name="Sanchez-Porro C."/>
            <person name="Ventosa A."/>
        </authorList>
    </citation>
    <scope>NUCLEOTIDE SEQUENCE</scope>
    <source>
        <strain evidence="2">F24A</strain>
    </source>
</reference>
<dbReference type="InterPro" id="IPR027624">
    <property type="entry name" value="TOMM_cyclo_SagD"/>
</dbReference>
<dbReference type="Pfam" id="PF02624">
    <property type="entry name" value="YcaO"/>
    <property type="match status" value="1"/>
</dbReference>
<name>A0A8J7YG18_9EURY</name>
<sequence>MPTTDQTLQAGQALTDEAIGVFSGIRTGSSPPDEPRVHTAAVNRAHPTSLTDGVTVPPSEGGCALDPDAALASAIGEGVERYCAAIYRNSDLRESTYGALNSAIDPSSVVNFAPAQRDAGTVPSPLYRDGDEIRWVEGERLSDGTAVYVPAQLVYLSYDMRDVPFIRAPISTGLAAGLDREAAVRRGLLEIVERDAFMIHYLTRSPLPTLRVENRDGPVGRLLDRIGRAGLTWHLLDARTDIGIPVVIAVLVDPHGTPAVTVAASARPDARAAVQAALEEAIQTRLYQQHLGATSAPEGAPEGADIDRESRLRAWSEPGSAADLDFWTETDATMTLAELDAETAALDADGVRATVGQKWDVSVVDVTTRDVAETGFEVVRVVAPAAHPLYLRETRRYWEMSRLATVPVACGYREEPPTQSDLTGQPHPFP</sequence>
<dbReference type="Proteomes" id="UP000783863">
    <property type="component" value="Unassembled WGS sequence"/>
</dbReference>
<dbReference type="Gene3D" id="3.30.40.250">
    <property type="match status" value="1"/>
</dbReference>
<organism evidence="2 3">
    <name type="scientific">Haloarcula salinisoli</name>
    <dbReference type="NCBI Taxonomy" id="2487746"/>
    <lineage>
        <taxon>Archaea</taxon>
        <taxon>Methanobacteriati</taxon>
        <taxon>Methanobacteriota</taxon>
        <taxon>Stenosarchaea group</taxon>
        <taxon>Halobacteria</taxon>
        <taxon>Halobacteriales</taxon>
        <taxon>Haloarculaceae</taxon>
        <taxon>Haloarcula</taxon>
    </lineage>
</organism>
<proteinExistence type="predicted"/>